<dbReference type="Pfam" id="PF01636">
    <property type="entry name" value="APH"/>
    <property type="match status" value="1"/>
</dbReference>
<dbReference type="InterPro" id="IPR011009">
    <property type="entry name" value="Kinase-like_dom_sf"/>
</dbReference>
<dbReference type="Gene3D" id="3.90.1200.10">
    <property type="match status" value="1"/>
</dbReference>
<protein>
    <submittedName>
        <fullName evidence="2">Phosphotransferase</fullName>
    </submittedName>
</protein>
<proteinExistence type="predicted"/>
<feature type="domain" description="Aminoglycoside phosphotransferase" evidence="1">
    <location>
        <begin position="33"/>
        <end position="257"/>
    </location>
</feature>
<dbReference type="InterPro" id="IPR002575">
    <property type="entry name" value="Aminoglycoside_PTrfase"/>
</dbReference>
<dbReference type="SUPFAM" id="SSF56112">
    <property type="entry name" value="Protein kinase-like (PK-like)"/>
    <property type="match status" value="1"/>
</dbReference>
<organism evidence="2 3">
    <name type="scientific">Bradyrhizobium jicamae</name>
    <dbReference type="NCBI Taxonomy" id="280332"/>
    <lineage>
        <taxon>Bacteria</taxon>
        <taxon>Pseudomonadati</taxon>
        <taxon>Pseudomonadota</taxon>
        <taxon>Alphaproteobacteria</taxon>
        <taxon>Hyphomicrobiales</taxon>
        <taxon>Nitrobacteraceae</taxon>
        <taxon>Bradyrhizobium</taxon>
    </lineage>
</organism>
<reference evidence="3" key="1">
    <citation type="journal article" date="2021" name="ISME J.">
        <title>Evolutionary origin and ecological implication of a unique nif island in free-living Bradyrhizobium lineages.</title>
        <authorList>
            <person name="Tao J."/>
        </authorList>
    </citation>
    <scope>NUCLEOTIDE SEQUENCE [LARGE SCALE GENOMIC DNA]</scope>
    <source>
        <strain evidence="3">SZCCT0434</strain>
    </source>
</reference>
<accession>A0ABS5FKR1</accession>
<evidence type="ECO:0000313" key="3">
    <source>
        <dbReference type="Proteomes" id="UP001315278"/>
    </source>
</evidence>
<name>A0ABS5FKR1_9BRAD</name>
<sequence>MSTTDFDTLPPTLRDAARAALADVIGAAPVDAVAPVSGGMTAARLFRIDAGGHQYLLRLEGTVSPLQRLGFEPLESPLRNPHQYVSLRIAAEAGIAPRLHYVNEASRVVVMDFVRRQPLSTYPGGLPALTRALGELLARLQETPTFPYFVRYPDMVGRLWAHVGRTGLFAPGVLDRYSEHFERIRAAYVWDDAHSVSSHNDSIPPNILFDGARLWMVDWESAYRNDPLADIAIVSGSIARTPELEQILLRAWLGGAPDDALRARLKLVRALTRLFYAGVVLSASATTQRTAPDTDVAAPALAELEHALRSGRLKRGTPVFYHVCGKVLLAAFLSDGLGPGFDLSV</sequence>
<dbReference type="RefSeq" id="WP_212493291.1">
    <property type="nucleotide sequence ID" value="NZ_JAFCJH010000017.1"/>
</dbReference>
<evidence type="ECO:0000313" key="2">
    <source>
        <dbReference type="EMBL" id="MBR0797378.1"/>
    </source>
</evidence>
<dbReference type="Proteomes" id="UP001315278">
    <property type="component" value="Unassembled WGS sequence"/>
</dbReference>
<keyword evidence="3" id="KW-1185">Reference proteome</keyword>
<dbReference type="EMBL" id="JAFCJH010000017">
    <property type="protein sequence ID" value="MBR0797378.1"/>
    <property type="molecule type" value="Genomic_DNA"/>
</dbReference>
<evidence type="ECO:0000259" key="1">
    <source>
        <dbReference type="Pfam" id="PF01636"/>
    </source>
</evidence>
<gene>
    <name evidence="2" type="ORF">JQ615_18480</name>
</gene>
<comment type="caution">
    <text evidence="2">The sequence shown here is derived from an EMBL/GenBank/DDBJ whole genome shotgun (WGS) entry which is preliminary data.</text>
</comment>